<accession>A0A067EXE0</accession>
<dbReference type="Gene3D" id="3.30.420.10">
    <property type="entry name" value="Ribonuclease H-like superfamily/Ribonuclease H"/>
    <property type="match status" value="2"/>
</dbReference>
<dbReference type="InterPro" id="IPR051181">
    <property type="entry name" value="CAF1_poly(A)_ribonucleases"/>
</dbReference>
<dbReference type="SMR" id="A0A067EXE0"/>
<protein>
    <submittedName>
        <fullName evidence="3">Uncharacterized protein</fullName>
    </submittedName>
</protein>
<evidence type="ECO:0000313" key="4">
    <source>
        <dbReference type="Proteomes" id="UP000027120"/>
    </source>
</evidence>
<dbReference type="InterPro" id="IPR036397">
    <property type="entry name" value="RNaseH_sf"/>
</dbReference>
<evidence type="ECO:0000256" key="1">
    <source>
        <dbReference type="ARBA" id="ARBA00001968"/>
    </source>
</evidence>
<dbReference type="PANTHER" id="PTHR15092">
    <property type="entry name" value="POLY A -SPECIFIC RIBONUCLEASE/TARGET OF EGR1, MEMBER 1"/>
    <property type="match status" value="1"/>
</dbReference>
<organism evidence="3 4">
    <name type="scientific">Citrus sinensis</name>
    <name type="common">Sweet orange</name>
    <name type="synonym">Citrus aurantium var. sinensis</name>
    <dbReference type="NCBI Taxonomy" id="2711"/>
    <lineage>
        <taxon>Eukaryota</taxon>
        <taxon>Viridiplantae</taxon>
        <taxon>Streptophyta</taxon>
        <taxon>Embryophyta</taxon>
        <taxon>Tracheophyta</taxon>
        <taxon>Spermatophyta</taxon>
        <taxon>Magnoliopsida</taxon>
        <taxon>eudicotyledons</taxon>
        <taxon>Gunneridae</taxon>
        <taxon>Pentapetalae</taxon>
        <taxon>rosids</taxon>
        <taxon>malvids</taxon>
        <taxon>Sapindales</taxon>
        <taxon>Rutaceae</taxon>
        <taxon>Aurantioideae</taxon>
        <taxon>Citrus</taxon>
    </lineage>
</organism>
<dbReference type="EMBL" id="KK784947">
    <property type="protein sequence ID" value="KDO58560.1"/>
    <property type="molecule type" value="Genomic_DNA"/>
</dbReference>
<keyword evidence="4" id="KW-1185">Reference proteome</keyword>
<comment type="cofactor">
    <cofactor evidence="1">
        <name>a divalent metal cation</name>
        <dbReference type="ChEBI" id="CHEBI:60240"/>
    </cofactor>
</comment>
<dbReference type="STRING" id="2711.A0A067EXE0"/>
<gene>
    <name evidence="3" type="ORF">CISIN_1g006991mg</name>
</gene>
<dbReference type="GO" id="GO:0003723">
    <property type="term" value="F:RNA binding"/>
    <property type="evidence" value="ECO:0000318"/>
    <property type="project" value="GO_Central"/>
</dbReference>
<comment type="similarity">
    <text evidence="2">Belongs to the CAF1 family.</text>
</comment>
<dbReference type="AlphaFoldDB" id="A0A067EXE0"/>
<dbReference type="PANTHER" id="PTHR15092:SF42">
    <property type="entry name" value="POLY(A)-SPECIFIC RIBONUCLEASE PARN-LIKE"/>
    <property type="match status" value="1"/>
</dbReference>
<evidence type="ECO:0000256" key="2">
    <source>
        <dbReference type="ARBA" id="ARBA00008372"/>
    </source>
</evidence>
<dbReference type="GO" id="GO:0000175">
    <property type="term" value="F:3'-5'-RNA exonuclease activity"/>
    <property type="evidence" value="ECO:0000318"/>
    <property type="project" value="GO_Central"/>
</dbReference>
<dbReference type="SUPFAM" id="SSF53098">
    <property type="entry name" value="Ribonuclease H-like"/>
    <property type="match status" value="1"/>
</dbReference>
<dbReference type="Pfam" id="PF04857">
    <property type="entry name" value="CAF1"/>
    <property type="match status" value="1"/>
</dbReference>
<reference evidence="3 4" key="1">
    <citation type="submission" date="2014-04" db="EMBL/GenBank/DDBJ databases">
        <authorList>
            <consortium name="International Citrus Genome Consortium"/>
            <person name="Gmitter F."/>
            <person name="Chen C."/>
            <person name="Farmerie W."/>
            <person name="Harkins T."/>
            <person name="Desany B."/>
            <person name="Mohiuddin M."/>
            <person name="Kodira C."/>
            <person name="Borodovsky M."/>
            <person name="Lomsadze A."/>
            <person name="Burns P."/>
            <person name="Jenkins J."/>
            <person name="Prochnik S."/>
            <person name="Shu S."/>
            <person name="Chapman J."/>
            <person name="Pitluck S."/>
            <person name="Schmutz J."/>
            <person name="Rokhsar D."/>
        </authorList>
    </citation>
    <scope>NUCLEOTIDE SEQUENCE</scope>
</reference>
<dbReference type="InterPro" id="IPR012337">
    <property type="entry name" value="RNaseH-like_sf"/>
</dbReference>
<evidence type="ECO:0000313" key="3">
    <source>
        <dbReference type="EMBL" id="KDO58560.1"/>
    </source>
</evidence>
<dbReference type="Proteomes" id="UP000027120">
    <property type="component" value="Unassembled WGS sequence"/>
</dbReference>
<proteinExistence type="inferred from homology"/>
<name>A0A067EXE0_CITSI</name>
<sequence>MVPKFKPSPLRIRSFCTKTVQQNPHHWPIKQITKTNFNESLSEIKNHISSSDFIAVSLQNTGSFSSPWHRVSTFDTPETAYLKAKFAAERFQILQFAICPFKLQASKVIAYPYNFHLFPRDELKMGMPSYSFTCQTSYLTAMAKEGFDFNTCIYDGISYLSEAQESTVKVRMGNPMAVDHATKSSSSPALSVADTVFIERVRSRVKHWKNACTDSDIKTEAALVTSLRKIVLGGEQFGSRPSMTIDVCSERQVQLVLKMLEDFSDVLVPLIIPAKGGGTQAVRAVLTSSDEDKDLLKRELQTFEFEQNKRVRGFREVIDLISASQKPLVAHNSLNDFTFIHSKFLAPLPPNMNEFICSLRLAFPQVIDVNYLLKDIGPVKKMTNISATIAYLKNRFFAPIEMEIPNQANENEGKIHGHNVVKICQLFGKLCSILKITPDAIESSDDFLASAINRYANIFYSLPGSSQEPTNEEIRGWTNDKRKVSCEDVVFLWGFRERISAGILKNMLQGSHEVFAEAFNVRMVDRSCAIVVFGKPGLSNTFKNVMNSKAVSGPLREMVSDGLKAAGYETYQRVCSSGLWESALADALDKTLASHNCLSEAAYETKQSEIYLSNELINLAEL</sequence>
<dbReference type="InterPro" id="IPR006941">
    <property type="entry name" value="RNase_CAF1"/>
</dbReference>